<dbReference type="PANTHER" id="PTHR39168:SF1">
    <property type="entry name" value="TRANSCRIPTIONAL REGULATORY PROTEIN"/>
    <property type="match status" value="1"/>
</dbReference>
<dbReference type="InterPro" id="IPR036388">
    <property type="entry name" value="WH-like_DNA-bd_sf"/>
</dbReference>
<dbReference type="CDD" id="cd00090">
    <property type="entry name" value="HTH_ARSR"/>
    <property type="match status" value="1"/>
</dbReference>
<dbReference type="GO" id="GO:0097063">
    <property type="term" value="F:cadmium ion sensor activity"/>
    <property type="evidence" value="ECO:0007669"/>
    <property type="project" value="TreeGrafter"/>
</dbReference>
<dbReference type="SUPFAM" id="SSF46785">
    <property type="entry name" value="Winged helix' DNA-binding domain"/>
    <property type="match status" value="1"/>
</dbReference>
<accession>A0A545U1E7</accession>
<dbReference type="GO" id="GO:0010288">
    <property type="term" value="P:response to lead ion"/>
    <property type="evidence" value="ECO:0007669"/>
    <property type="project" value="TreeGrafter"/>
</dbReference>
<dbReference type="NCBIfam" id="NF033788">
    <property type="entry name" value="HTH_metalloreg"/>
    <property type="match status" value="1"/>
</dbReference>
<dbReference type="EMBL" id="VHSH01000001">
    <property type="protein sequence ID" value="TQV83264.1"/>
    <property type="molecule type" value="Genomic_DNA"/>
</dbReference>
<dbReference type="Gene3D" id="1.10.10.10">
    <property type="entry name" value="Winged helix-like DNA-binding domain superfamily/Winged helix DNA-binding domain"/>
    <property type="match status" value="1"/>
</dbReference>
<dbReference type="SMART" id="SM00418">
    <property type="entry name" value="HTH_ARSR"/>
    <property type="match status" value="1"/>
</dbReference>
<keyword evidence="3" id="KW-1185">Reference proteome</keyword>
<reference evidence="2 3" key="1">
    <citation type="submission" date="2019-06" db="EMBL/GenBank/DDBJ databases">
        <title>Whole genome sequence for Rhodospirillaceae sp. R148.</title>
        <authorList>
            <person name="Wang G."/>
        </authorList>
    </citation>
    <scope>NUCLEOTIDE SEQUENCE [LARGE SCALE GENOMIC DNA]</scope>
    <source>
        <strain evidence="2 3">R148</strain>
    </source>
</reference>
<proteinExistence type="predicted"/>
<evidence type="ECO:0000313" key="3">
    <source>
        <dbReference type="Proteomes" id="UP000315252"/>
    </source>
</evidence>
<dbReference type="Pfam" id="PF12840">
    <property type="entry name" value="HTH_20"/>
    <property type="match status" value="1"/>
</dbReference>
<gene>
    <name evidence="2" type="ORF">FKG95_01295</name>
</gene>
<sequence>MIEGPYIAEAAALIGDPARANMLSALMDGRALTATELAHVAGVTPQTASGHLAKLKEANMLAVERQGRHRYFRLAGPEIAQAIEAISVVAQQGAPRHRPTGPRDEAMRFARTCYDHLAGQVAVAVVERFVELGYLAEGDNDFEVSDRGIAALEDFGVEIESLRGKRRAFARRCLDWSERRAHIGGALGAAFLARCEAKGWLKTKTGSRSVTITDAGRKGLSKLFGVVLPA</sequence>
<dbReference type="GO" id="GO:0032791">
    <property type="term" value="F:lead ion binding"/>
    <property type="evidence" value="ECO:0007669"/>
    <property type="project" value="TreeGrafter"/>
</dbReference>
<dbReference type="OrthoDB" id="9797716at2"/>
<evidence type="ECO:0000259" key="1">
    <source>
        <dbReference type="PROSITE" id="PS50987"/>
    </source>
</evidence>
<name>A0A545U1E7_9PROT</name>
<dbReference type="AlphaFoldDB" id="A0A545U1E7"/>
<dbReference type="GO" id="GO:0003700">
    <property type="term" value="F:DNA-binding transcription factor activity"/>
    <property type="evidence" value="ECO:0007669"/>
    <property type="project" value="InterPro"/>
</dbReference>
<dbReference type="RefSeq" id="WP_142894382.1">
    <property type="nucleotide sequence ID" value="NZ_ML660052.1"/>
</dbReference>
<dbReference type="InterPro" id="IPR001845">
    <property type="entry name" value="HTH_ArsR_DNA-bd_dom"/>
</dbReference>
<protein>
    <submittedName>
        <fullName evidence="2">Winged helix-turn-helix transcriptional regulator</fullName>
    </submittedName>
</protein>
<feature type="domain" description="HTH arsR-type" evidence="1">
    <location>
        <begin position="1"/>
        <end position="94"/>
    </location>
</feature>
<dbReference type="Proteomes" id="UP000315252">
    <property type="component" value="Unassembled WGS sequence"/>
</dbReference>
<organism evidence="2 3">
    <name type="scientific">Denitrobaculum tricleocarpae</name>
    <dbReference type="NCBI Taxonomy" id="2591009"/>
    <lineage>
        <taxon>Bacteria</taxon>
        <taxon>Pseudomonadati</taxon>
        <taxon>Pseudomonadota</taxon>
        <taxon>Alphaproteobacteria</taxon>
        <taxon>Rhodospirillales</taxon>
        <taxon>Rhodospirillaceae</taxon>
        <taxon>Denitrobaculum</taxon>
    </lineage>
</organism>
<comment type="caution">
    <text evidence="2">The sequence shown here is derived from an EMBL/GenBank/DDBJ whole genome shotgun (WGS) entry which is preliminary data.</text>
</comment>
<evidence type="ECO:0000313" key="2">
    <source>
        <dbReference type="EMBL" id="TQV83264.1"/>
    </source>
</evidence>
<dbReference type="PANTHER" id="PTHR39168">
    <property type="entry name" value="TRANSCRIPTIONAL REGULATOR-RELATED"/>
    <property type="match status" value="1"/>
</dbReference>
<dbReference type="InterPro" id="IPR052543">
    <property type="entry name" value="HTH_Metal-responsive_Reg"/>
</dbReference>
<dbReference type="GO" id="GO:0003677">
    <property type="term" value="F:DNA binding"/>
    <property type="evidence" value="ECO:0007669"/>
    <property type="project" value="TreeGrafter"/>
</dbReference>
<dbReference type="GO" id="GO:0046686">
    <property type="term" value="P:response to cadmium ion"/>
    <property type="evidence" value="ECO:0007669"/>
    <property type="project" value="TreeGrafter"/>
</dbReference>
<dbReference type="PROSITE" id="PS50987">
    <property type="entry name" value="HTH_ARSR_2"/>
    <property type="match status" value="1"/>
</dbReference>
<dbReference type="InterPro" id="IPR011991">
    <property type="entry name" value="ArsR-like_HTH"/>
</dbReference>
<dbReference type="InterPro" id="IPR036390">
    <property type="entry name" value="WH_DNA-bd_sf"/>
</dbReference>